<dbReference type="InterPro" id="IPR021109">
    <property type="entry name" value="Peptidase_aspartic_dom_sf"/>
</dbReference>
<organism evidence="15 16">
    <name type="scientific">Lodderomyces beijingensis</name>
    <dbReference type="NCBI Taxonomy" id="1775926"/>
    <lineage>
        <taxon>Eukaryota</taxon>
        <taxon>Fungi</taxon>
        <taxon>Dikarya</taxon>
        <taxon>Ascomycota</taxon>
        <taxon>Saccharomycotina</taxon>
        <taxon>Pichiomycetes</taxon>
        <taxon>Debaryomycetaceae</taxon>
        <taxon>Candida/Lodderomyces clade</taxon>
        <taxon>Lodderomyces</taxon>
    </lineage>
</organism>
<evidence type="ECO:0000313" key="15">
    <source>
        <dbReference type="EMBL" id="CAK9439868.1"/>
    </source>
</evidence>
<evidence type="ECO:0000256" key="12">
    <source>
        <dbReference type="RuleBase" id="RU000454"/>
    </source>
</evidence>
<evidence type="ECO:0000256" key="3">
    <source>
        <dbReference type="ARBA" id="ARBA00007447"/>
    </source>
</evidence>
<dbReference type="InterPro" id="IPR001969">
    <property type="entry name" value="Aspartic_peptidase_AS"/>
</dbReference>
<feature type="domain" description="Peptidase A1" evidence="14">
    <location>
        <begin position="81"/>
        <end position="398"/>
    </location>
</feature>
<comment type="subcellular location">
    <subcellularLocation>
        <location evidence="2">Secreted</location>
    </subcellularLocation>
</comment>
<dbReference type="InterPro" id="IPR001461">
    <property type="entry name" value="Aspartic_peptidase_A1"/>
</dbReference>
<keyword evidence="10" id="KW-0865">Zymogen</keyword>
<evidence type="ECO:0000256" key="13">
    <source>
        <dbReference type="SAM" id="SignalP"/>
    </source>
</evidence>
<sequence>MVATFLLAKQVLSILAFALVANAIAVPKVLEARNEAGFVALDFDVVKASPEGKEAAAFFSGRRLFKKSNVPVGLLNQGDTYAALVKVGSNKQEVLVSLDTGSSDFWVVDADAVCQAEVECKNDGVFNTSDSSTWQDLSSEFYIEYGDGTTSQGTWGKDSVELGGVTINGQQFGDVTNTSSVQGVLGIGYRAFEVNGADYDNVPLSLKNQGAIATNAYSLYLNEPGAKTGSIIFGGVDHEKYYGELSLEPITHPGVVPTIALSDITYDGTTAVSNNDQSVLLDSGTTVTYLTPSVASQIAAQAGAYWVDSADGGYYAIPCHADLTGNVTYAFAHGAEITVPLSEFVYANDVSANDGTNNCGWGIQPQLSEPQTVGILGANFLRHAYLVYNLDLNTISLAPVRYTTASNITSV</sequence>
<keyword evidence="6 12" id="KW-0645">Protease</keyword>
<dbReference type="EMBL" id="OZ022409">
    <property type="protein sequence ID" value="CAK9439868.1"/>
    <property type="molecule type" value="Genomic_DNA"/>
</dbReference>
<feature type="chain" id="PRO_5046496998" description="candidapepsin" evidence="13">
    <location>
        <begin position="24"/>
        <end position="411"/>
    </location>
</feature>
<dbReference type="InterPro" id="IPR033876">
    <property type="entry name" value="SAP-like"/>
</dbReference>
<keyword evidence="8 12" id="KW-0064">Aspartyl protease</keyword>
<evidence type="ECO:0000256" key="5">
    <source>
        <dbReference type="ARBA" id="ARBA00022525"/>
    </source>
</evidence>
<dbReference type="PANTHER" id="PTHR47966">
    <property type="entry name" value="BETA-SITE APP-CLEAVING ENZYME, ISOFORM A-RELATED"/>
    <property type="match status" value="1"/>
</dbReference>
<evidence type="ECO:0000256" key="8">
    <source>
        <dbReference type="ARBA" id="ARBA00022750"/>
    </source>
</evidence>
<proteinExistence type="inferred from homology"/>
<dbReference type="GeneID" id="92209164"/>
<gene>
    <name evidence="15" type="ORF">LODBEIA_P39680</name>
</gene>
<evidence type="ECO:0000256" key="11">
    <source>
        <dbReference type="ARBA" id="ARBA00023157"/>
    </source>
</evidence>
<keyword evidence="9 12" id="KW-0378">Hydrolase</keyword>
<comment type="similarity">
    <text evidence="3 12">Belongs to the peptidase A1 family.</text>
</comment>
<dbReference type="PANTHER" id="PTHR47966:SF65">
    <property type="entry name" value="ASPARTIC-TYPE ENDOPEPTIDASE"/>
    <property type="match status" value="1"/>
</dbReference>
<evidence type="ECO:0000259" key="14">
    <source>
        <dbReference type="PROSITE" id="PS51767"/>
    </source>
</evidence>
<keyword evidence="11" id="KW-1015">Disulfide bond</keyword>
<evidence type="ECO:0000256" key="1">
    <source>
        <dbReference type="ARBA" id="ARBA00001675"/>
    </source>
</evidence>
<dbReference type="CDD" id="cd05474">
    <property type="entry name" value="SAP_like"/>
    <property type="match status" value="1"/>
</dbReference>
<dbReference type="EC" id="3.4.23.24" evidence="4"/>
<dbReference type="PRINTS" id="PR00792">
    <property type="entry name" value="PEPSIN"/>
</dbReference>
<dbReference type="SUPFAM" id="SSF50630">
    <property type="entry name" value="Acid proteases"/>
    <property type="match status" value="1"/>
</dbReference>
<evidence type="ECO:0000313" key="16">
    <source>
        <dbReference type="Proteomes" id="UP001497383"/>
    </source>
</evidence>
<keyword evidence="5" id="KW-0964">Secreted</keyword>
<dbReference type="PROSITE" id="PS00141">
    <property type="entry name" value="ASP_PROTEASE"/>
    <property type="match status" value="1"/>
</dbReference>
<comment type="catalytic activity">
    <reaction evidence="1">
        <text>Preferential cleavage at the carboxyl of hydrophobic amino acids, but fails to cleave 15-Leu-|-Tyr-16, 16-Tyr-|-Leu-17 and 24-Phe-|-Phe-25 of insulin B chain. Activates trypsinogen, and degrades keratin.</text>
        <dbReference type="EC" id="3.4.23.24"/>
    </reaction>
</comment>
<evidence type="ECO:0000256" key="6">
    <source>
        <dbReference type="ARBA" id="ARBA00022670"/>
    </source>
</evidence>
<dbReference type="Proteomes" id="UP001497383">
    <property type="component" value="Chromosome 5"/>
</dbReference>
<evidence type="ECO:0000256" key="10">
    <source>
        <dbReference type="ARBA" id="ARBA00023145"/>
    </source>
</evidence>
<keyword evidence="16" id="KW-1185">Reference proteome</keyword>
<dbReference type="Gene3D" id="2.40.70.10">
    <property type="entry name" value="Acid Proteases"/>
    <property type="match status" value="2"/>
</dbReference>
<dbReference type="InterPro" id="IPR033121">
    <property type="entry name" value="PEPTIDASE_A1"/>
</dbReference>
<reference evidence="15 16" key="1">
    <citation type="submission" date="2024-03" db="EMBL/GenBank/DDBJ databases">
        <authorList>
            <person name="Brejova B."/>
        </authorList>
    </citation>
    <scope>NUCLEOTIDE SEQUENCE [LARGE SCALE GENOMIC DNA]</scope>
    <source>
        <strain evidence="15 16">CBS 14171</strain>
    </source>
</reference>
<accession>A0ABP0ZNM1</accession>
<dbReference type="Pfam" id="PF00026">
    <property type="entry name" value="Asp"/>
    <property type="match status" value="1"/>
</dbReference>
<evidence type="ECO:0000256" key="7">
    <source>
        <dbReference type="ARBA" id="ARBA00022729"/>
    </source>
</evidence>
<evidence type="ECO:0000256" key="4">
    <source>
        <dbReference type="ARBA" id="ARBA00013207"/>
    </source>
</evidence>
<dbReference type="PROSITE" id="PS51767">
    <property type="entry name" value="PEPTIDASE_A1"/>
    <property type="match status" value="1"/>
</dbReference>
<feature type="signal peptide" evidence="13">
    <location>
        <begin position="1"/>
        <end position="23"/>
    </location>
</feature>
<dbReference type="RefSeq" id="XP_066830906.1">
    <property type="nucleotide sequence ID" value="XM_066974136.1"/>
</dbReference>
<evidence type="ECO:0000256" key="2">
    <source>
        <dbReference type="ARBA" id="ARBA00004613"/>
    </source>
</evidence>
<protein>
    <recommendedName>
        <fullName evidence="4">candidapepsin</fullName>
        <ecNumber evidence="4">3.4.23.24</ecNumber>
    </recommendedName>
</protein>
<evidence type="ECO:0000256" key="9">
    <source>
        <dbReference type="ARBA" id="ARBA00022801"/>
    </source>
</evidence>
<name>A0ABP0ZNM1_9ASCO</name>
<keyword evidence="7 13" id="KW-0732">Signal</keyword>